<organism evidence="2 3">
    <name type="scientific">Vagococcus hydrophili</name>
    <dbReference type="NCBI Taxonomy" id="2714947"/>
    <lineage>
        <taxon>Bacteria</taxon>
        <taxon>Bacillati</taxon>
        <taxon>Bacillota</taxon>
        <taxon>Bacilli</taxon>
        <taxon>Lactobacillales</taxon>
        <taxon>Enterococcaceae</taxon>
        <taxon>Vagococcus</taxon>
    </lineage>
</organism>
<dbReference type="KEGG" id="vhy:G7082_03335"/>
<keyword evidence="3" id="KW-1185">Reference proteome</keyword>
<evidence type="ECO:0000259" key="1">
    <source>
        <dbReference type="Pfam" id="PF01965"/>
    </source>
</evidence>
<gene>
    <name evidence="2" type="ORF">G7082_03335</name>
</gene>
<dbReference type="InterPro" id="IPR029062">
    <property type="entry name" value="Class_I_gatase-like"/>
</dbReference>
<proteinExistence type="predicted"/>
<evidence type="ECO:0000313" key="3">
    <source>
        <dbReference type="Proteomes" id="UP000501747"/>
    </source>
</evidence>
<dbReference type="AlphaFoldDB" id="A0A6G8ARL5"/>
<dbReference type="RefSeq" id="WP_166033809.1">
    <property type="nucleotide sequence ID" value="NZ_CP049887.1"/>
</dbReference>
<dbReference type="Proteomes" id="UP000501747">
    <property type="component" value="Chromosome"/>
</dbReference>
<dbReference type="InterPro" id="IPR002818">
    <property type="entry name" value="DJ-1/PfpI"/>
</dbReference>
<dbReference type="EMBL" id="CP049887">
    <property type="protein sequence ID" value="QIL47637.1"/>
    <property type="molecule type" value="Genomic_DNA"/>
</dbReference>
<evidence type="ECO:0000313" key="2">
    <source>
        <dbReference type="EMBL" id="QIL47637.1"/>
    </source>
</evidence>
<name>A0A6G8ARL5_9ENTE</name>
<dbReference type="SUPFAM" id="SSF52317">
    <property type="entry name" value="Class I glutamine amidotransferase-like"/>
    <property type="match status" value="1"/>
</dbReference>
<dbReference type="Gene3D" id="3.40.50.880">
    <property type="match status" value="1"/>
</dbReference>
<protein>
    <submittedName>
        <fullName evidence="2">4-methyl-5(B-hydroxyethyl)-thiazole monophosphate biosynthesis protein</fullName>
    </submittedName>
</protein>
<accession>A0A6G8ARL5</accession>
<reference evidence="2 3" key="1">
    <citation type="submission" date="2020-03" db="EMBL/GenBank/DDBJ databases">
        <title>Vagococcus sp. nov., isolated from beetles.</title>
        <authorList>
            <person name="Hyun D.-W."/>
            <person name="Bae J.-W."/>
        </authorList>
    </citation>
    <scope>NUCLEOTIDE SEQUENCE [LARGE SCALE GENOMIC DNA]</scope>
    <source>
        <strain evidence="2 3">HDW17B</strain>
    </source>
</reference>
<sequence>MNKKALVLLYEGMSLSEVTLLTDYLTVFQPCGEWWTIDMVGANKKVPIKTEDSFLILPNKEYEEVVFSEYQVIILTGIMNPYPIAEDEALINFLKPLVEMETRPLIAAISSAPMLLAKAGILKGVAFTSGLFEETLNEFSFFEKEKIVRQPLVYDESAGVVTAIGFAYREFAVKVAQLLGFDLADTSFSGPRKDRAYTPEELTFYMYPEVSK</sequence>
<feature type="domain" description="DJ-1/PfpI" evidence="1">
    <location>
        <begin position="3"/>
        <end position="176"/>
    </location>
</feature>
<dbReference type="Pfam" id="PF01965">
    <property type="entry name" value="DJ-1_PfpI"/>
    <property type="match status" value="1"/>
</dbReference>